<dbReference type="InterPro" id="IPR036312">
    <property type="entry name" value="Bifun_inhib/LTP/seed_sf"/>
</dbReference>
<dbReference type="STRING" id="85681.V4UT77"/>
<evidence type="ECO:0000313" key="3">
    <source>
        <dbReference type="Proteomes" id="UP000030687"/>
    </source>
</evidence>
<protein>
    <recommendedName>
        <fullName evidence="4">Bifunctional inhibitor/plant lipid transfer protein/seed storage helical domain-containing protein</fullName>
    </recommendedName>
</protein>
<dbReference type="SUPFAM" id="SSF47699">
    <property type="entry name" value="Bifunctional inhibitor/lipid-transfer protein/seed storage 2S albumin"/>
    <property type="match status" value="1"/>
</dbReference>
<dbReference type="Gene3D" id="1.10.110.10">
    <property type="entry name" value="Plant lipid-transfer and hydrophobic proteins"/>
    <property type="match status" value="1"/>
</dbReference>
<evidence type="ECO:0000256" key="1">
    <source>
        <dbReference type="ARBA" id="ARBA00009748"/>
    </source>
</evidence>
<dbReference type="Gramene" id="ESR42809">
    <property type="protein sequence ID" value="ESR42809"/>
    <property type="gene ID" value="CICLE_v10013504mg"/>
</dbReference>
<proteinExistence type="inferred from homology"/>
<dbReference type="InParanoid" id="V4UT77"/>
<dbReference type="PANTHER" id="PTHR33076">
    <property type="entry name" value="NON-SPECIFIC LIPID-TRANSFER PROTEIN 2-RELATED"/>
    <property type="match status" value="1"/>
</dbReference>
<comment type="similarity">
    <text evidence="1">Belongs to the plant LTP family.</text>
</comment>
<dbReference type="GO" id="GO:0008289">
    <property type="term" value="F:lipid binding"/>
    <property type="evidence" value="ECO:0007669"/>
    <property type="project" value="InterPro"/>
</dbReference>
<dbReference type="Proteomes" id="UP000030687">
    <property type="component" value="Unassembled WGS sequence"/>
</dbReference>
<dbReference type="GO" id="GO:0006869">
    <property type="term" value="P:lipid transport"/>
    <property type="evidence" value="ECO:0007669"/>
    <property type="project" value="InterPro"/>
</dbReference>
<organism evidence="2 3">
    <name type="scientific">Citrus clementina</name>
    <name type="common">Clementine</name>
    <name type="synonym">Citrus deliciosa x Citrus sinensis</name>
    <dbReference type="NCBI Taxonomy" id="85681"/>
    <lineage>
        <taxon>Eukaryota</taxon>
        <taxon>Viridiplantae</taxon>
        <taxon>Streptophyta</taxon>
        <taxon>Embryophyta</taxon>
        <taxon>Tracheophyta</taxon>
        <taxon>Spermatophyta</taxon>
        <taxon>Magnoliopsida</taxon>
        <taxon>eudicotyledons</taxon>
        <taxon>Gunneridae</taxon>
        <taxon>Pentapetalae</taxon>
        <taxon>rosids</taxon>
        <taxon>malvids</taxon>
        <taxon>Sapindales</taxon>
        <taxon>Rutaceae</taxon>
        <taxon>Aurantioideae</taxon>
        <taxon>Citrus</taxon>
    </lineage>
</organism>
<dbReference type="CDD" id="cd01960">
    <property type="entry name" value="nsLTP1"/>
    <property type="match status" value="1"/>
</dbReference>
<sequence>MIGLASSLSSCIPYLRAGGSVPPACSGVKSLNAAANTTPNRQATRRCLKSAPGSILGVNYALAAGLPSE</sequence>
<dbReference type="EMBL" id="KI536861">
    <property type="protein sequence ID" value="ESR42809.1"/>
    <property type="molecule type" value="Genomic_DNA"/>
</dbReference>
<evidence type="ECO:0000313" key="2">
    <source>
        <dbReference type="EMBL" id="ESR42809.1"/>
    </source>
</evidence>
<evidence type="ECO:0008006" key="4">
    <source>
        <dbReference type="Google" id="ProtNLM"/>
    </source>
</evidence>
<reference evidence="2 3" key="1">
    <citation type="submission" date="2013-10" db="EMBL/GenBank/DDBJ databases">
        <authorList>
            <consortium name="International Citrus Genome Consortium"/>
            <person name="Jenkins J."/>
            <person name="Schmutz J."/>
            <person name="Prochnik S."/>
            <person name="Rokhsar D."/>
            <person name="Gmitter F."/>
            <person name="Ollitrault P."/>
            <person name="Machado M."/>
            <person name="Talon M."/>
            <person name="Wincker P."/>
            <person name="Jaillon O."/>
            <person name="Morgante M."/>
        </authorList>
    </citation>
    <scope>NUCLEOTIDE SEQUENCE</scope>
    <source>
        <strain evidence="3">cv. Clemenules</strain>
    </source>
</reference>
<gene>
    <name evidence="2" type="ORF">CICLE_v10013504mg</name>
</gene>
<dbReference type="KEGG" id="cic:CICLE_v10013504mg"/>
<dbReference type="InterPro" id="IPR000528">
    <property type="entry name" value="Plant_nsLTP"/>
</dbReference>
<keyword evidence="3" id="KW-1185">Reference proteome</keyword>
<dbReference type="PRINTS" id="PR00382">
    <property type="entry name" value="LIPIDTRNSFER"/>
</dbReference>
<dbReference type="AlphaFoldDB" id="V4UT77"/>
<accession>V4UT77</accession>
<name>V4UT77_CITCL</name>